<dbReference type="InParanoid" id="G7E0Q8"/>
<protein>
    <submittedName>
        <fullName evidence="1">Uncharacterized protein</fullName>
    </submittedName>
</protein>
<accession>G7E0Q8</accession>
<dbReference type="Proteomes" id="UP000009131">
    <property type="component" value="Unassembled WGS sequence"/>
</dbReference>
<sequence length="302" mass="33357">MLTLRTTLGEFDIKPLNQVRSYKITAQTASQPPAWSPTTVEVSFTAHSDADQQELWSDEARTCCKFEATGSGIFGLIDPSFERTSSDPQLYVTCGGSETPRGCSRQPIVHQCRYGQMVVRPVDVDDAGFPKVQAYRLQAHASGQCTFSDSQTRFAISGISTVGPVDAQVVTVAKPRQTGRIFARVAIFPGRRLRIGVISSFILYERQSIKIKLQIHDVGQEQEDWQTTEKQCCHPVLSTTLVLGFWTPSARSFAHEPPRQMFVACPPSSLAIEVPGCQRHYDGKGEFACTDVNQLVDVVPVD</sequence>
<evidence type="ECO:0000313" key="2">
    <source>
        <dbReference type="Proteomes" id="UP000009131"/>
    </source>
</evidence>
<evidence type="ECO:0000313" key="1">
    <source>
        <dbReference type="EMBL" id="GAA96418.1"/>
    </source>
</evidence>
<keyword evidence="2" id="KW-1185">Reference proteome</keyword>
<gene>
    <name evidence="1" type="primary">Mo03085</name>
    <name evidence="1" type="ORF">E5Q_03085</name>
</gene>
<dbReference type="AlphaFoldDB" id="G7E0Q8"/>
<organism evidence="1 2">
    <name type="scientific">Mixia osmundae (strain CBS 9802 / IAM 14324 / JCM 22182 / KY 12970)</name>
    <dbReference type="NCBI Taxonomy" id="764103"/>
    <lineage>
        <taxon>Eukaryota</taxon>
        <taxon>Fungi</taxon>
        <taxon>Dikarya</taxon>
        <taxon>Basidiomycota</taxon>
        <taxon>Pucciniomycotina</taxon>
        <taxon>Mixiomycetes</taxon>
        <taxon>Mixiales</taxon>
        <taxon>Mixiaceae</taxon>
        <taxon>Mixia</taxon>
    </lineage>
</organism>
<comment type="caution">
    <text evidence="1">The sequence shown here is derived from an EMBL/GenBank/DDBJ whole genome shotgun (WGS) entry which is preliminary data.</text>
</comment>
<proteinExistence type="predicted"/>
<dbReference type="HOGENOM" id="CLU_778639_0_0_1"/>
<name>G7E0Q8_MIXOS</name>
<reference evidence="1 2" key="2">
    <citation type="journal article" date="2012" name="Open Biol.">
        <title>Characteristics of nucleosomes and linker DNA regions on the genome of the basidiomycete Mixia osmundae revealed by mono- and dinucleosome mapping.</title>
        <authorList>
            <person name="Nishida H."/>
            <person name="Kondo S."/>
            <person name="Matsumoto T."/>
            <person name="Suzuki Y."/>
            <person name="Yoshikawa H."/>
            <person name="Taylor T.D."/>
            <person name="Sugiyama J."/>
        </authorList>
    </citation>
    <scope>NUCLEOTIDE SEQUENCE [LARGE SCALE GENOMIC DNA]</scope>
    <source>
        <strain evidence="2">CBS 9802 / IAM 14324 / JCM 22182 / KY 12970</strain>
    </source>
</reference>
<dbReference type="EMBL" id="BABT02000084">
    <property type="protein sequence ID" value="GAA96418.1"/>
    <property type="molecule type" value="Genomic_DNA"/>
</dbReference>
<reference evidence="1 2" key="1">
    <citation type="journal article" date="2011" name="J. Gen. Appl. Microbiol.">
        <title>Draft genome sequencing of the enigmatic basidiomycete Mixia osmundae.</title>
        <authorList>
            <person name="Nishida H."/>
            <person name="Nagatsuka Y."/>
            <person name="Sugiyama J."/>
        </authorList>
    </citation>
    <scope>NUCLEOTIDE SEQUENCE [LARGE SCALE GENOMIC DNA]</scope>
    <source>
        <strain evidence="2">CBS 9802 / IAM 14324 / JCM 22182 / KY 12970</strain>
    </source>
</reference>